<organism evidence="2 3">
    <name type="scientific">Schleiferilactobacillus harbinensis DSM 16991</name>
    <dbReference type="NCBI Taxonomy" id="1122147"/>
    <lineage>
        <taxon>Bacteria</taxon>
        <taxon>Bacillati</taxon>
        <taxon>Bacillota</taxon>
        <taxon>Bacilli</taxon>
        <taxon>Lactobacillales</taxon>
        <taxon>Lactobacillaceae</taxon>
        <taxon>Schleiferilactobacillus</taxon>
    </lineage>
</organism>
<reference evidence="2 3" key="1">
    <citation type="journal article" date="2015" name="Genome Announc.">
        <title>Expanding the biotechnology potential of lactobacilli through comparative genomics of 213 strains and associated genera.</title>
        <authorList>
            <person name="Sun Z."/>
            <person name="Harris H.M."/>
            <person name="McCann A."/>
            <person name="Guo C."/>
            <person name="Argimon S."/>
            <person name="Zhang W."/>
            <person name="Yang X."/>
            <person name="Jeffery I.B."/>
            <person name="Cooney J.C."/>
            <person name="Kagawa T.F."/>
            <person name="Liu W."/>
            <person name="Song Y."/>
            <person name="Salvetti E."/>
            <person name="Wrobel A."/>
            <person name="Rasinkangas P."/>
            <person name="Parkhill J."/>
            <person name="Rea M.C."/>
            <person name="O'Sullivan O."/>
            <person name="Ritari J."/>
            <person name="Douillard F.P."/>
            <person name="Paul Ross R."/>
            <person name="Yang R."/>
            <person name="Briner A.E."/>
            <person name="Felis G.E."/>
            <person name="de Vos W.M."/>
            <person name="Barrangou R."/>
            <person name="Klaenhammer T.R."/>
            <person name="Caufield P.W."/>
            <person name="Cui Y."/>
            <person name="Zhang H."/>
            <person name="O'Toole P.W."/>
        </authorList>
    </citation>
    <scope>NUCLEOTIDE SEQUENCE [LARGE SCALE GENOMIC DNA]</scope>
    <source>
        <strain evidence="2 3">DSM 16991</strain>
    </source>
</reference>
<dbReference type="RefSeq" id="WP_027828232.1">
    <property type="nucleotide sequence ID" value="NZ_AUEH01000015.1"/>
</dbReference>
<dbReference type="EMBL" id="AZFW01000060">
    <property type="protein sequence ID" value="KRM26901.1"/>
    <property type="molecule type" value="Genomic_DNA"/>
</dbReference>
<keyword evidence="1" id="KW-1133">Transmembrane helix</keyword>
<feature type="transmembrane region" description="Helical" evidence="1">
    <location>
        <begin position="145"/>
        <end position="166"/>
    </location>
</feature>
<comment type="caution">
    <text evidence="2">The sequence shown here is derived from an EMBL/GenBank/DDBJ whole genome shotgun (WGS) entry which is preliminary data.</text>
</comment>
<feature type="transmembrane region" description="Helical" evidence="1">
    <location>
        <begin position="172"/>
        <end position="191"/>
    </location>
</feature>
<sequence>MLDYDSPLGRIFSTVANLLLLNFIFILTALPLITVGASLTALYTATINLVRQDGESPVKVYFRAWKKNFGRSTLLWLASLMVLAVMVLDALFFRRIGFPGASLLFYFSVVCIIAFLVVLTYLFPVQSTFYTTFWAAFKNAALFPLAFPVDALILSAITFVPVVLLLTHFAQLLIGFLTLYVFIGFSLQAYINAFIFDKIFKQYTGAVGGKFAVKR</sequence>
<dbReference type="PATRIC" id="fig|1122147.4.peg.2910"/>
<accession>A0A0R1XB11</accession>
<feature type="transmembrane region" description="Helical" evidence="1">
    <location>
        <begin position="20"/>
        <end position="43"/>
    </location>
</feature>
<evidence type="ECO:0008006" key="4">
    <source>
        <dbReference type="Google" id="ProtNLM"/>
    </source>
</evidence>
<evidence type="ECO:0000313" key="2">
    <source>
        <dbReference type="EMBL" id="KRM26901.1"/>
    </source>
</evidence>
<dbReference type="Pfam" id="PF04854">
    <property type="entry name" value="DUF624"/>
    <property type="match status" value="1"/>
</dbReference>
<proteinExistence type="predicted"/>
<dbReference type="AlphaFoldDB" id="A0A0R1XB11"/>
<feature type="transmembrane region" description="Helical" evidence="1">
    <location>
        <begin position="73"/>
        <end position="93"/>
    </location>
</feature>
<keyword evidence="1" id="KW-0472">Membrane</keyword>
<dbReference type="eggNOG" id="COG5578">
    <property type="taxonomic scope" value="Bacteria"/>
</dbReference>
<dbReference type="GeneID" id="78510415"/>
<keyword evidence="1" id="KW-0812">Transmembrane</keyword>
<protein>
    <recommendedName>
        <fullName evidence="4">Integral membrane protein</fullName>
    </recommendedName>
</protein>
<gene>
    <name evidence="2" type="ORF">FC91_GL002824</name>
</gene>
<feature type="transmembrane region" description="Helical" evidence="1">
    <location>
        <begin position="105"/>
        <end position="124"/>
    </location>
</feature>
<evidence type="ECO:0000313" key="3">
    <source>
        <dbReference type="Proteomes" id="UP000050949"/>
    </source>
</evidence>
<dbReference type="InterPro" id="IPR006938">
    <property type="entry name" value="DUF624"/>
</dbReference>
<name>A0A0R1XB11_9LACO</name>
<evidence type="ECO:0000256" key="1">
    <source>
        <dbReference type="SAM" id="Phobius"/>
    </source>
</evidence>
<dbReference type="Proteomes" id="UP000050949">
    <property type="component" value="Unassembled WGS sequence"/>
</dbReference>
<dbReference type="OrthoDB" id="9814991at2"/>